<feature type="transmembrane region" description="Helical" evidence="1">
    <location>
        <begin position="246"/>
        <end position="265"/>
    </location>
</feature>
<feature type="transmembrane region" description="Helical" evidence="1">
    <location>
        <begin position="214"/>
        <end position="234"/>
    </location>
</feature>
<comment type="caution">
    <text evidence="3">The sequence shown here is derived from an EMBL/GenBank/DDBJ whole genome shotgun (WGS) entry which is preliminary data.</text>
</comment>
<reference evidence="3" key="1">
    <citation type="submission" date="2020-09" db="EMBL/GenBank/DDBJ databases">
        <authorList>
            <person name="Dalcin Martins P."/>
        </authorList>
    </citation>
    <scope>NUCLEOTIDE SEQUENCE</scope>
    <source>
        <strain evidence="3">MAG47</strain>
    </source>
</reference>
<feature type="domain" description="EamA" evidence="2">
    <location>
        <begin position="16"/>
        <end position="148"/>
    </location>
</feature>
<feature type="transmembrane region" description="Helical" evidence="1">
    <location>
        <begin position="109"/>
        <end position="126"/>
    </location>
</feature>
<dbReference type="PANTHER" id="PTHR22911">
    <property type="entry name" value="ACYL-MALONYL CONDENSING ENZYME-RELATED"/>
    <property type="match status" value="1"/>
</dbReference>
<evidence type="ECO:0000256" key="1">
    <source>
        <dbReference type="SAM" id="Phobius"/>
    </source>
</evidence>
<dbReference type="InterPro" id="IPR000620">
    <property type="entry name" value="EamA_dom"/>
</dbReference>
<reference evidence="3" key="2">
    <citation type="submission" date="2020-10" db="EMBL/GenBank/DDBJ databases">
        <title>Enrichment of novel Verrucomicrobia, Bacteroidetes and Krumholzibacteria in an oxygen-limited, methane- and iron-fed bioreactor inoculated with Bothnian Sea sediments.</title>
        <authorList>
            <person name="Martins P.D."/>
            <person name="de Jong A."/>
            <person name="Lenstra W.K."/>
            <person name="van Helmond N.A.G.M."/>
            <person name="Slomp C.P."/>
            <person name="Jetten M.S.M."/>
            <person name="Welte C.U."/>
            <person name="Rasigraf O."/>
        </authorList>
    </citation>
    <scope>NUCLEOTIDE SEQUENCE</scope>
    <source>
        <strain evidence="3">MAG47</strain>
    </source>
</reference>
<dbReference type="EMBL" id="JACZKO010000047">
    <property type="protein sequence ID" value="MBE0562752.1"/>
    <property type="molecule type" value="Genomic_DNA"/>
</dbReference>
<feature type="transmembrane region" description="Helical" evidence="1">
    <location>
        <begin position="271"/>
        <end position="289"/>
    </location>
</feature>
<feature type="transmembrane region" description="Helical" evidence="1">
    <location>
        <begin position="158"/>
        <end position="176"/>
    </location>
</feature>
<sequence>MLSAAGNTEHATPGAAILLVISAGFCFSLLDVSAKYLVLSGVNAVFVSWTRFLVHLLLVLMLFRGWSNRGMFRVASLPKQIVRGIFLFGSTVFNFLALLTLQLAETMSIFFFAPVVITMLAGPLLGERVGWRRWAAVMVGFAGMLVIVRPGFGAFGIGHLYALTSMLSYCFYVIMTRSMSATESSASLIFYSALAPVALLGPAVPFTATQPPDLWHLVILLSLGFYGGIGHWLLIRAYRQATTSALAPYPYLQMVWMVAFGYLIFDQFPDAWTIVGATIIVSSGLYIIYREQVLRLRRSAAPSSETGE</sequence>
<organism evidence="3 4">
    <name type="scientific">Brucella anthropi</name>
    <name type="common">Ochrobactrum anthropi</name>
    <dbReference type="NCBI Taxonomy" id="529"/>
    <lineage>
        <taxon>Bacteria</taxon>
        <taxon>Pseudomonadati</taxon>
        <taxon>Pseudomonadota</taxon>
        <taxon>Alphaproteobacteria</taxon>
        <taxon>Hyphomicrobiales</taxon>
        <taxon>Brucellaceae</taxon>
        <taxon>Brucella/Ochrobactrum group</taxon>
        <taxon>Brucella</taxon>
    </lineage>
</organism>
<dbReference type="Proteomes" id="UP000642265">
    <property type="component" value="Unassembled WGS sequence"/>
</dbReference>
<dbReference type="Pfam" id="PF00892">
    <property type="entry name" value="EamA"/>
    <property type="match status" value="2"/>
</dbReference>
<feature type="transmembrane region" description="Helical" evidence="1">
    <location>
        <begin position="188"/>
        <end position="208"/>
    </location>
</feature>
<accession>A0A8I0TA52</accession>
<keyword evidence="1" id="KW-0472">Membrane</keyword>
<feature type="transmembrane region" description="Helical" evidence="1">
    <location>
        <begin position="84"/>
        <end position="103"/>
    </location>
</feature>
<protein>
    <submittedName>
        <fullName evidence="3">DMT family transporter</fullName>
    </submittedName>
</protein>
<evidence type="ECO:0000313" key="4">
    <source>
        <dbReference type="Proteomes" id="UP000642265"/>
    </source>
</evidence>
<feature type="domain" description="EamA" evidence="2">
    <location>
        <begin position="157"/>
        <end position="285"/>
    </location>
</feature>
<evidence type="ECO:0000259" key="2">
    <source>
        <dbReference type="Pfam" id="PF00892"/>
    </source>
</evidence>
<dbReference type="GO" id="GO:0016020">
    <property type="term" value="C:membrane"/>
    <property type="evidence" value="ECO:0007669"/>
    <property type="project" value="InterPro"/>
</dbReference>
<feature type="non-terminal residue" evidence="3">
    <location>
        <position position="308"/>
    </location>
</feature>
<name>A0A8I0TA52_BRUAN</name>
<keyword evidence="1" id="KW-0812">Transmembrane</keyword>
<proteinExistence type="predicted"/>
<dbReference type="PANTHER" id="PTHR22911:SF103">
    <property type="entry name" value="BLR2811 PROTEIN"/>
    <property type="match status" value="1"/>
</dbReference>
<dbReference type="InterPro" id="IPR037185">
    <property type="entry name" value="EmrE-like"/>
</dbReference>
<feature type="transmembrane region" description="Helical" evidence="1">
    <location>
        <begin position="36"/>
        <end position="63"/>
    </location>
</feature>
<keyword evidence="1" id="KW-1133">Transmembrane helix</keyword>
<evidence type="ECO:0000313" key="3">
    <source>
        <dbReference type="EMBL" id="MBE0562752.1"/>
    </source>
</evidence>
<feature type="transmembrane region" description="Helical" evidence="1">
    <location>
        <begin position="12"/>
        <end position="30"/>
    </location>
</feature>
<gene>
    <name evidence="3" type="ORF">IH622_18330</name>
</gene>
<dbReference type="SUPFAM" id="SSF103481">
    <property type="entry name" value="Multidrug resistance efflux transporter EmrE"/>
    <property type="match status" value="2"/>
</dbReference>
<feature type="transmembrane region" description="Helical" evidence="1">
    <location>
        <begin position="133"/>
        <end position="152"/>
    </location>
</feature>
<dbReference type="AlphaFoldDB" id="A0A8I0TA52"/>